<name>A0A101PF34_9ACTN</name>
<dbReference type="RefSeq" id="WP_067115785.1">
    <property type="nucleotide sequence ID" value="NZ_JBFACD010000001.1"/>
</dbReference>
<reference evidence="1 2" key="1">
    <citation type="submission" date="2015-10" db="EMBL/GenBank/DDBJ databases">
        <title>Draft genome sequence of Streptomyces yokosukanensis DSM 40224, type strain for the species Streptomyces yokosukanensis.</title>
        <authorList>
            <person name="Ruckert C."/>
            <person name="Winkler A."/>
            <person name="Kalinowski J."/>
            <person name="Kampfer P."/>
            <person name="Glaeser S."/>
        </authorList>
    </citation>
    <scope>NUCLEOTIDE SEQUENCE [LARGE SCALE GENOMIC DNA]</scope>
    <source>
        <strain evidence="1 2">DSM 40224</strain>
    </source>
</reference>
<dbReference type="Proteomes" id="UP000053127">
    <property type="component" value="Unassembled WGS sequence"/>
</dbReference>
<comment type="caution">
    <text evidence="1">The sequence shown here is derived from an EMBL/GenBank/DDBJ whole genome shotgun (WGS) entry which is preliminary data.</text>
</comment>
<evidence type="ECO:0000313" key="1">
    <source>
        <dbReference type="EMBL" id="KUN10372.1"/>
    </source>
</evidence>
<dbReference type="EMBL" id="LMWN01000001">
    <property type="protein sequence ID" value="KUN10372.1"/>
    <property type="molecule type" value="Genomic_DNA"/>
</dbReference>
<keyword evidence="2" id="KW-1185">Reference proteome</keyword>
<dbReference type="AlphaFoldDB" id="A0A101PF34"/>
<protein>
    <submittedName>
        <fullName evidence="1">Uncharacterized protein</fullName>
    </submittedName>
</protein>
<gene>
    <name evidence="1" type="ORF">AQI95_01185</name>
</gene>
<sequence length="96" mass="9943">MTRETGKPDHDLLGWPMGHSATGRTVTDFRGVAEALRQVVATGESVTTELHGMGPGDAARRVWLLSPVTADAGICVGGQTAGGDLDGGVLQCGVWR</sequence>
<evidence type="ECO:0000313" key="2">
    <source>
        <dbReference type="Proteomes" id="UP000053127"/>
    </source>
</evidence>
<accession>A0A101PF34</accession>
<proteinExistence type="predicted"/>
<organism evidence="1 2">
    <name type="scientific">Streptomyces yokosukanensis</name>
    <dbReference type="NCBI Taxonomy" id="67386"/>
    <lineage>
        <taxon>Bacteria</taxon>
        <taxon>Bacillati</taxon>
        <taxon>Actinomycetota</taxon>
        <taxon>Actinomycetes</taxon>
        <taxon>Kitasatosporales</taxon>
        <taxon>Streptomycetaceae</taxon>
        <taxon>Streptomyces</taxon>
    </lineage>
</organism>